<dbReference type="GO" id="GO:0020037">
    <property type="term" value="F:heme binding"/>
    <property type="evidence" value="ECO:0007669"/>
    <property type="project" value="InterPro"/>
</dbReference>
<evidence type="ECO:0000256" key="1">
    <source>
        <dbReference type="ARBA" id="ARBA00010617"/>
    </source>
</evidence>
<feature type="compositionally biased region" description="Gly residues" evidence="2">
    <location>
        <begin position="1"/>
        <end position="10"/>
    </location>
</feature>
<dbReference type="PANTHER" id="PTHR24305:SF166">
    <property type="entry name" value="CYTOCHROME P450 12A4, MITOCHONDRIAL-RELATED"/>
    <property type="match status" value="1"/>
</dbReference>
<evidence type="ECO:0000313" key="4">
    <source>
        <dbReference type="Proteomes" id="UP000232453"/>
    </source>
</evidence>
<dbReference type="InterPro" id="IPR001128">
    <property type="entry name" value="Cyt_P450"/>
</dbReference>
<gene>
    <name evidence="3" type="ORF">ATL51_1286</name>
</gene>
<feature type="region of interest" description="Disordered" evidence="2">
    <location>
        <begin position="1"/>
        <end position="42"/>
    </location>
</feature>
<dbReference type="SUPFAM" id="SSF48264">
    <property type="entry name" value="Cytochrome P450"/>
    <property type="match status" value="1"/>
</dbReference>
<evidence type="ECO:0000256" key="2">
    <source>
        <dbReference type="SAM" id="MobiDB-lite"/>
    </source>
</evidence>
<dbReference type="InterPro" id="IPR036396">
    <property type="entry name" value="Cyt_P450_sf"/>
</dbReference>
<dbReference type="PANTHER" id="PTHR24305">
    <property type="entry name" value="CYTOCHROME P450"/>
    <property type="match status" value="1"/>
</dbReference>
<comment type="caution">
    <text evidence="3">The sequence shown here is derived from an EMBL/GenBank/DDBJ whole genome shotgun (WGS) entry which is preliminary data.</text>
</comment>
<protein>
    <submittedName>
        <fullName evidence="3">Cytochrome P450</fullName>
    </submittedName>
</protein>
<dbReference type="AlphaFoldDB" id="A0AA44ULF5"/>
<dbReference type="GO" id="GO:0016705">
    <property type="term" value="F:oxidoreductase activity, acting on paired donors, with incorporation or reduction of molecular oxygen"/>
    <property type="evidence" value="ECO:0007669"/>
    <property type="project" value="InterPro"/>
</dbReference>
<dbReference type="GO" id="GO:0005506">
    <property type="term" value="F:iron ion binding"/>
    <property type="evidence" value="ECO:0007669"/>
    <property type="project" value="InterPro"/>
</dbReference>
<accession>A0AA44ULF5</accession>
<feature type="compositionally biased region" description="Polar residues" evidence="2">
    <location>
        <begin position="14"/>
        <end position="32"/>
    </location>
</feature>
<comment type="similarity">
    <text evidence="1">Belongs to the cytochrome P450 family.</text>
</comment>
<proteinExistence type="inferred from homology"/>
<dbReference type="EMBL" id="PHUJ01000003">
    <property type="protein sequence ID" value="PKB29652.1"/>
    <property type="molecule type" value="Genomic_DNA"/>
</dbReference>
<dbReference type="GO" id="GO:0004497">
    <property type="term" value="F:monooxygenase activity"/>
    <property type="evidence" value="ECO:0007669"/>
    <property type="project" value="InterPro"/>
</dbReference>
<dbReference type="Proteomes" id="UP000232453">
    <property type="component" value="Unassembled WGS sequence"/>
</dbReference>
<sequence>MLGVTAGIGPGMATPSNDAVTSDPPRTSSEPAATSGPGPLPVLSPADTARLLGTALGPIIAQGVIARRPRVVALAGRLGTDDAAVRLLQQLRARYGDGPVRVPLPGRPFALVLDGDGVRRVLTEGPEPFAPASWEKRGALGHFQPHGVLVSHGDARAERRRFTETVLDTGTPLHTDAAHIAAVARAETGALRDIAARTGVLSWDDFVRSWWRTVRRIVLGPQARDDHDLTDTLTRLRGRGNWSFLAPRHDHLRERFAAGVRRHLDRAAPGSLAARIAAQDPGTGITPEDQVGHWLFAWDPGAAVTFRALALLATHPQVRGRARAEIAEGAQDGPPELPVLRAAVLESTRLWPTTPLLLRESTRATRWPGGDLAAGTSVLVPAWFLHRDDTRRSDADTLDVDQWLDGSATDDWMLTPFSGGHGICPARELVLFVASTVLAALLDGHHTVLLPPESFDPSAPLPRGLNPYAMRFGVSRAATTP</sequence>
<organism evidence="3 4">
    <name type="scientific">Pseudonocardia alni</name>
    <name type="common">Amycolata alni</name>
    <dbReference type="NCBI Taxonomy" id="33907"/>
    <lineage>
        <taxon>Bacteria</taxon>
        <taxon>Bacillati</taxon>
        <taxon>Actinomycetota</taxon>
        <taxon>Actinomycetes</taxon>
        <taxon>Pseudonocardiales</taxon>
        <taxon>Pseudonocardiaceae</taxon>
        <taxon>Pseudonocardia</taxon>
    </lineage>
</organism>
<dbReference type="Pfam" id="PF00067">
    <property type="entry name" value="p450"/>
    <property type="match status" value="1"/>
</dbReference>
<dbReference type="InterPro" id="IPR050121">
    <property type="entry name" value="Cytochrome_P450_monoxygenase"/>
</dbReference>
<reference evidence="3 4" key="1">
    <citation type="submission" date="2017-11" db="EMBL/GenBank/DDBJ databases">
        <title>Sequencing the genomes of 1000 actinobacteria strains.</title>
        <authorList>
            <person name="Klenk H.-P."/>
        </authorList>
    </citation>
    <scope>NUCLEOTIDE SEQUENCE [LARGE SCALE GENOMIC DNA]</scope>
    <source>
        <strain evidence="3 4">DSM 44104</strain>
    </source>
</reference>
<evidence type="ECO:0000313" key="3">
    <source>
        <dbReference type="EMBL" id="PKB29652.1"/>
    </source>
</evidence>
<name>A0AA44ULF5_PSEA5</name>
<dbReference type="Gene3D" id="1.10.630.10">
    <property type="entry name" value="Cytochrome P450"/>
    <property type="match status" value="1"/>
</dbReference>